<evidence type="ECO:0000256" key="5">
    <source>
        <dbReference type="ARBA" id="ARBA00022679"/>
    </source>
</evidence>
<dbReference type="InterPro" id="IPR018451">
    <property type="entry name" value="NAF/FISL_domain"/>
</dbReference>
<dbReference type="PROSITE" id="PS50011">
    <property type="entry name" value="PROTEIN_KINASE_DOM"/>
    <property type="match status" value="1"/>
</dbReference>
<keyword evidence="6 12" id="KW-0547">Nucleotide-binding</keyword>
<dbReference type="InterPro" id="IPR011009">
    <property type="entry name" value="Kinase-like_dom_sf"/>
</dbReference>
<dbReference type="PANTHER" id="PTHR43895">
    <property type="entry name" value="CALCIUM/CALMODULIN-DEPENDENT PROTEIN KINASE KINASE-RELATED"/>
    <property type="match status" value="1"/>
</dbReference>
<feature type="binding site" evidence="12">
    <location>
        <position position="66"/>
    </location>
    <ligand>
        <name>ATP</name>
        <dbReference type="ChEBI" id="CHEBI:30616"/>
    </ligand>
</feature>
<dbReference type="FunFam" id="3.30.200.20:FF:000042">
    <property type="entry name" value="Aurora kinase A"/>
    <property type="match status" value="1"/>
</dbReference>
<dbReference type="PROSITE" id="PS00107">
    <property type="entry name" value="PROTEIN_KINASE_ATP"/>
    <property type="match status" value="1"/>
</dbReference>
<dbReference type="PANTHER" id="PTHR43895:SF33">
    <property type="entry name" value="PROTEIN KINASE DOMAIN-CONTAINING PROTEIN"/>
    <property type="match status" value="1"/>
</dbReference>
<dbReference type="InterPro" id="IPR004041">
    <property type="entry name" value="NAF_dom"/>
</dbReference>
<dbReference type="Gene3D" id="1.10.510.10">
    <property type="entry name" value="Transferase(Phosphotransferase) domain 1"/>
    <property type="match status" value="1"/>
</dbReference>
<gene>
    <name evidence="17" type="ORF">OLC1_LOCUS24220</name>
</gene>
<evidence type="ECO:0000256" key="9">
    <source>
        <dbReference type="ARBA" id="ARBA00047899"/>
    </source>
</evidence>
<sequence length="442" mass="49608">MEKPKRVSPTNTFISRLTRTTSGGGSGSGSIILNKYQLGRLLGRGSFAKVYQAFPLEDTTKKVAVKSIDKSLNYDAPLEQLINREVAAMQRLKHHPSILKIHEVLGTTTKVHIVMELAQGGELFTKLQQKGRFSESTARNYFCQLISALQFCHQNGIAHRDIKPQNLLLDEEGNLKISDFGLSALPEQLKNGLLHTACGTPAYTAPEVVYRKGYDGTKADAWSCGVLLYVFLVGSLPFDDSDLPKMYRAMNRRMFSFPEWVSKPARSIICRLLDPNPVTRLTIEEVMNSSWFKKSKITSKQQQGWSAQFIQKDSAYLTKMNAFDIISMSSGLNLSGLFEMGLKKKELRFTSGSKVGDIEEKVEKVGGELGYRIERGKGGGIGLVKGCALLLVEIWEVAEALWMVEFKVVEGRMIEFEEYQWEQLKAGLEDIALSWHNELDEF</sequence>
<evidence type="ECO:0000256" key="3">
    <source>
        <dbReference type="ARBA" id="ARBA00012513"/>
    </source>
</evidence>
<dbReference type="PROSITE" id="PS00108">
    <property type="entry name" value="PROTEIN_KINASE_ST"/>
    <property type="match status" value="1"/>
</dbReference>
<evidence type="ECO:0000256" key="6">
    <source>
        <dbReference type="ARBA" id="ARBA00022741"/>
    </source>
</evidence>
<keyword evidence="5" id="KW-0808">Transferase</keyword>
<dbReference type="InterPro" id="IPR008271">
    <property type="entry name" value="Ser/Thr_kinase_AS"/>
</dbReference>
<evidence type="ECO:0000256" key="14">
    <source>
        <dbReference type="SAM" id="MobiDB-lite"/>
    </source>
</evidence>
<evidence type="ECO:0000256" key="10">
    <source>
        <dbReference type="ARBA" id="ARBA00048679"/>
    </source>
</evidence>
<feature type="domain" description="Protein kinase" evidence="15">
    <location>
        <begin position="36"/>
        <end position="292"/>
    </location>
</feature>
<name>A0AAV1EF76_OLDCO</name>
<keyword evidence="8 12" id="KW-0067">ATP-binding</keyword>
<evidence type="ECO:0000313" key="17">
    <source>
        <dbReference type="EMBL" id="CAI9118329.1"/>
    </source>
</evidence>
<dbReference type="Proteomes" id="UP001161247">
    <property type="component" value="Chromosome 9"/>
</dbReference>
<evidence type="ECO:0000313" key="18">
    <source>
        <dbReference type="Proteomes" id="UP001161247"/>
    </source>
</evidence>
<feature type="region of interest" description="Disordered" evidence="14">
    <location>
        <begin position="1"/>
        <end position="25"/>
    </location>
</feature>
<keyword evidence="7" id="KW-0418">Kinase</keyword>
<comment type="cofactor">
    <cofactor evidence="1">
        <name>Mn(2+)</name>
        <dbReference type="ChEBI" id="CHEBI:29035"/>
    </cofactor>
</comment>
<feature type="domain" description="NAF" evidence="16">
    <location>
        <begin position="315"/>
        <end position="339"/>
    </location>
</feature>
<dbReference type="InterPro" id="IPR017441">
    <property type="entry name" value="Protein_kinase_ATP_BS"/>
</dbReference>
<dbReference type="EMBL" id="OX459126">
    <property type="protein sequence ID" value="CAI9118329.1"/>
    <property type="molecule type" value="Genomic_DNA"/>
</dbReference>
<evidence type="ECO:0000256" key="7">
    <source>
        <dbReference type="ARBA" id="ARBA00022777"/>
    </source>
</evidence>
<dbReference type="GO" id="GO:0007165">
    <property type="term" value="P:signal transduction"/>
    <property type="evidence" value="ECO:0007669"/>
    <property type="project" value="InterPro"/>
</dbReference>
<protein>
    <recommendedName>
        <fullName evidence="3">non-specific serine/threonine protein kinase</fullName>
        <ecNumber evidence="3">2.7.11.1</ecNumber>
    </recommendedName>
</protein>
<dbReference type="CDD" id="cd12195">
    <property type="entry name" value="CIPK_C"/>
    <property type="match status" value="1"/>
</dbReference>
<evidence type="ECO:0000256" key="8">
    <source>
        <dbReference type="ARBA" id="ARBA00022840"/>
    </source>
</evidence>
<dbReference type="Pfam" id="PF00069">
    <property type="entry name" value="Pkinase"/>
    <property type="match status" value="1"/>
</dbReference>
<evidence type="ECO:0000259" key="16">
    <source>
        <dbReference type="PROSITE" id="PS50816"/>
    </source>
</evidence>
<evidence type="ECO:0000256" key="1">
    <source>
        <dbReference type="ARBA" id="ARBA00001936"/>
    </source>
</evidence>
<comment type="function">
    <text evidence="11">CIPK serine-threonine protein kinases interact with CBL proteins. Binding of a CBL protein to the regulatory NAF domain of CIPK protein lead to the activation of the kinase in a calcium-dependent manner.</text>
</comment>
<dbReference type="Gene3D" id="3.30.200.20">
    <property type="entry name" value="Phosphorylase Kinase, domain 1"/>
    <property type="match status" value="1"/>
</dbReference>
<keyword evidence="18" id="KW-1185">Reference proteome</keyword>
<accession>A0AAV1EF76</accession>
<organism evidence="17 18">
    <name type="scientific">Oldenlandia corymbosa var. corymbosa</name>
    <dbReference type="NCBI Taxonomy" id="529605"/>
    <lineage>
        <taxon>Eukaryota</taxon>
        <taxon>Viridiplantae</taxon>
        <taxon>Streptophyta</taxon>
        <taxon>Embryophyta</taxon>
        <taxon>Tracheophyta</taxon>
        <taxon>Spermatophyta</taxon>
        <taxon>Magnoliopsida</taxon>
        <taxon>eudicotyledons</taxon>
        <taxon>Gunneridae</taxon>
        <taxon>Pentapetalae</taxon>
        <taxon>asterids</taxon>
        <taxon>lamiids</taxon>
        <taxon>Gentianales</taxon>
        <taxon>Rubiaceae</taxon>
        <taxon>Rubioideae</taxon>
        <taxon>Spermacoceae</taxon>
        <taxon>Hedyotis-Oldenlandia complex</taxon>
        <taxon>Oldenlandia</taxon>
    </lineage>
</organism>
<dbReference type="FunFam" id="1.10.510.10:FF:000571">
    <property type="entry name" value="Maternal embryonic leucine zipper kinase"/>
    <property type="match status" value="1"/>
</dbReference>
<dbReference type="SUPFAM" id="SSF56112">
    <property type="entry name" value="Protein kinase-like (PK-like)"/>
    <property type="match status" value="1"/>
</dbReference>
<dbReference type="Pfam" id="PF03822">
    <property type="entry name" value="NAF"/>
    <property type="match status" value="1"/>
</dbReference>
<dbReference type="GO" id="GO:0005524">
    <property type="term" value="F:ATP binding"/>
    <property type="evidence" value="ECO:0007669"/>
    <property type="project" value="UniProtKB-UniRule"/>
</dbReference>
<evidence type="ECO:0000256" key="2">
    <source>
        <dbReference type="ARBA" id="ARBA00006234"/>
    </source>
</evidence>
<evidence type="ECO:0000256" key="11">
    <source>
        <dbReference type="ARBA" id="ARBA00058225"/>
    </source>
</evidence>
<dbReference type="GO" id="GO:0004674">
    <property type="term" value="F:protein serine/threonine kinase activity"/>
    <property type="evidence" value="ECO:0007669"/>
    <property type="project" value="UniProtKB-KW"/>
</dbReference>
<dbReference type="EC" id="2.7.11.1" evidence="3"/>
<dbReference type="AlphaFoldDB" id="A0AAV1EF76"/>
<dbReference type="SMART" id="SM00220">
    <property type="entry name" value="S_TKc"/>
    <property type="match status" value="1"/>
</dbReference>
<evidence type="ECO:0000256" key="4">
    <source>
        <dbReference type="ARBA" id="ARBA00022527"/>
    </source>
</evidence>
<evidence type="ECO:0000256" key="12">
    <source>
        <dbReference type="PROSITE-ProRule" id="PRU10141"/>
    </source>
</evidence>
<dbReference type="InterPro" id="IPR000719">
    <property type="entry name" value="Prot_kinase_dom"/>
</dbReference>
<comment type="catalytic activity">
    <reaction evidence="9">
        <text>L-threonyl-[protein] + ATP = O-phospho-L-threonyl-[protein] + ADP + H(+)</text>
        <dbReference type="Rhea" id="RHEA:46608"/>
        <dbReference type="Rhea" id="RHEA-COMP:11060"/>
        <dbReference type="Rhea" id="RHEA-COMP:11605"/>
        <dbReference type="ChEBI" id="CHEBI:15378"/>
        <dbReference type="ChEBI" id="CHEBI:30013"/>
        <dbReference type="ChEBI" id="CHEBI:30616"/>
        <dbReference type="ChEBI" id="CHEBI:61977"/>
        <dbReference type="ChEBI" id="CHEBI:456216"/>
        <dbReference type="EC" id="2.7.11.1"/>
    </reaction>
</comment>
<evidence type="ECO:0000259" key="15">
    <source>
        <dbReference type="PROSITE" id="PS50011"/>
    </source>
</evidence>
<proteinExistence type="inferred from homology"/>
<comment type="catalytic activity">
    <reaction evidence="10">
        <text>L-seryl-[protein] + ATP = O-phospho-L-seryl-[protein] + ADP + H(+)</text>
        <dbReference type="Rhea" id="RHEA:17989"/>
        <dbReference type="Rhea" id="RHEA-COMP:9863"/>
        <dbReference type="Rhea" id="RHEA-COMP:11604"/>
        <dbReference type="ChEBI" id="CHEBI:15378"/>
        <dbReference type="ChEBI" id="CHEBI:29999"/>
        <dbReference type="ChEBI" id="CHEBI:30616"/>
        <dbReference type="ChEBI" id="CHEBI:83421"/>
        <dbReference type="ChEBI" id="CHEBI:456216"/>
        <dbReference type="EC" id="2.7.11.1"/>
    </reaction>
</comment>
<dbReference type="PROSITE" id="PS50816">
    <property type="entry name" value="NAF"/>
    <property type="match status" value="1"/>
</dbReference>
<comment type="similarity">
    <text evidence="2">Belongs to the protein kinase superfamily. CAMK Ser/Thr protein kinase family. SNF1 subfamily.</text>
</comment>
<reference evidence="17" key="1">
    <citation type="submission" date="2023-03" db="EMBL/GenBank/DDBJ databases">
        <authorList>
            <person name="Julca I."/>
        </authorList>
    </citation>
    <scope>NUCLEOTIDE SEQUENCE</scope>
</reference>
<keyword evidence="4 13" id="KW-0723">Serine/threonine-protein kinase</keyword>
<evidence type="ECO:0000256" key="13">
    <source>
        <dbReference type="RuleBase" id="RU000304"/>
    </source>
</evidence>
<dbReference type="Gene3D" id="3.30.310.80">
    <property type="entry name" value="Kinase associated domain 1, KA1"/>
    <property type="match status" value="1"/>
</dbReference>